<evidence type="ECO:0000313" key="3">
    <source>
        <dbReference type="Proteomes" id="UP000605986"/>
    </source>
</evidence>
<dbReference type="AlphaFoldDB" id="A0A8H4KGL5"/>
<organism evidence="2 3">
    <name type="scientific">Fusarium austroafricanum</name>
    <dbReference type="NCBI Taxonomy" id="2364996"/>
    <lineage>
        <taxon>Eukaryota</taxon>
        <taxon>Fungi</taxon>
        <taxon>Dikarya</taxon>
        <taxon>Ascomycota</taxon>
        <taxon>Pezizomycotina</taxon>
        <taxon>Sordariomycetes</taxon>
        <taxon>Hypocreomycetidae</taxon>
        <taxon>Hypocreales</taxon>
        <taxon>Nectriaceae</taxon>
        <taxon>Fusarium</taxon>
        <taxon>Fusarium concolor species complex</taxon>
    </lineage>
</organism>
<evidence type="ECO:0000313" key="2">
    <source>
        <dbReference type="EMBL" id="KAF4449766.1"/>
    </source>
</evidence>
<protein>
    <submittedName>
        <fullName evidence="2">Uncharacterized protein</fullName>
    </submittedName>
</protein>
<evidence type="ECO:0000256" key="1">
    <source>
        <dbReference type="SAM" id="MobiDB-lite"/>
    </source>
</evidence>
<dbReference type="EMBL" id="JAADJG010000272">
    <property type="protein sequence ID" value="KAF4449766.1"/>
    <property type="molecule type" value="Genomic_DNA"/>
</dbReference>
<reference evidence="2" key="1">
    <citation type="submission" date="2020-01" db="EMBL/GenBank/DDBJ databases">
        <title>Identification and distribution of gene clusters putatively required for synthesis of sphingolipid metabolism inhibitors in phylogenetically diverse species of the filamentous fungus Fusarium.</title>
        <authorList>
            <person name="Kim H.-S."/>
            <person name="Busman M."/>
            <person name="Brown D.W."/>
            <person name="Divon H."/>
            <person name="Uhlig S."/>
            <person name="Proctor R.H."/>
        </authorList>
    </citation>
    <scope>NUCLEOTIDE SEQUENCE</scope>
    <source>
        <strain evidence="2">NRRL 53441</strain>
    </source>
</reference>
<gene>
    <name evidence="2" type="ORF">F53441_6961</name>
</gene>
<feature type="region of interest" description="Disordered" evidence="1">
    <location>
        <begin position="248"/>
        <end position="276"/>
    </location>
</feature>
<dbReference type="Proteomes" id="UP000605986">
    <property type="component" value="Unassembled WGS sequence"/>
</dbReference>
<proteinExistence type="predicted"/>
<keyword evidence="3" id="KW-1185">Reference proteome</keyword>
<comment type="caution">
    <text evidence="2">The sequence shown here is derived from an EMBL/GenBank/DDBJ whole genome shotgun (WGS) entry which is preliminary data.</text>
</comment>
<name>A0A8H4KGL5_9HYPO</name>
<dbReference type="OrthoDB" id="2121009at2759"/>
<sequence length="526" mass="59100">MGLWVLAPRYLWSRAAPQQYQGWRPDPEWREATSGILRSILTSMASFETGISSTSTKPLEDLELFDSWLGPIKPLVVVIFGKQVYAWLCQPSRPLSPPDSLLKEVGVPKTLCQKSNNSEPGQAVLVPVGGDLGISRHAIRLLQQYETLRGSRPELLIELQSEANATLEQAGCFESLGAAKAEFATEKGVDTLAIMTCKQLGHIESTNISQASNKFIVSGDRKKVLDLYLSHMVTPDIALRSDTATGAVNSKKRSRDHFEADLRPEQDPRANLKSTNWGPTDHTLERWRRVHNFIQKYDCLQFAPKWKDKVVTYKQFFAVAASVHRFTGGLIVGETPFHAAHHPQWDHDSREFYDSFWKCVKSFQNTVFQSYIQKLPSFLLERKWTESNTVSNEQGASTVGDNRLDTQYDHESLILPSLFATGSKAVHPPYRYKLALERCGQTKGLPDSTIRLKQAEVLFTDGTASLCGWSSGKVAWIEFFQSLEQDVWIAASMEVKSPNEPQLERQKFVETFGGQSAVNRTSGHSF</sequence>
<accession>A0A8H4KGL5</accession>
<feature type="compositionally biased region" description="Basic and acidic residues" evidence="1">
    <location>
        <begin position="256"/>
        <end position="270"/>
    </location>
</feature>